<dbReference type="RefSeq" id="XP_001304552.1">
    <property type="nucleotide sequence ID" value="XM_001304551.1"/>
</dbReference>
<dbReference type="Proteomes" id="UP000001542">
    <property type="component" value="Unassembled WGS sequence"/>
</dbReference>
<sequence length="156" mass="18549">MQTKKMSSRSLFSPKEDEKLIMLVERCGKKVDWRTISFDMEGRTPRQYRERYNNYLNPNLNKQEWTHFEDEILISQYNKIGSKWQQISEMFAGRTVAAVRNRFLLLKKKQNSNFSRSDSTTDSEYDMKSEVKTAIVQQIPLPLFEIPKDSIFYCNV</sequence>
<dbReference type="GO" id="GO:0006355">
    <property type="term" value="P:regulation of DNA-templated transcription"/>
    <property type="evidence" value="ECO:0000318"/>
    <property type="project" value="GO_Central"/>
</dbReference>
<dbReference type="VEuPathDB" id="TrichDB:TVAG_309740"/>
<evidence type="ECO:0000313" key="3">
    <source>
        <dbReference type="EMBL" id="EAX91622.1"/>
    </source>
</evidence>
<dbReference type="OrthoDB" id="2143914at2759"/>
<dbReference type="InterPro" id="IPR017930">
    <property type="entry name" value="Myb_dom"/>
</dbReference>
<dbReference type="EMBL" id="DS114022">
    <property type="protein sequence ID" value="EAX91622.1"/>
    <property type="molecule type" value="Genomic_DNA"/>
</dbReference>
<evidence type="ECO:0000313" key="4">
    <source>
        <dbReference type="Proteomes" id="UP000001542"/>
    </source>
</evidence>
<keyword evidence="3" id="KW-0238">DNA-binding</keyword>
<dbReference type="PROSITE" id="PS51294">
    <property type="entry name" value="HTH_MYB"/>
    <property type="match status" value="2"/>
</dbReference>
<reference evidence="3" key="2">
    <citation type="journal article" date="2007" name="Science">
        <title>Draft genome sequence of the sexually transmitted pathogen Trichomonas vaginalis.</title>
        <authorList>
            <person name="Carlton J.M."/>
            <person name="Hirt R.P."/>
            <person name="Silva J.C."/>
            <person name="Delcher A.L."/>
            <person name="Schatz M."/>
            <person name="Zhao Q."/>
            <person name="Wortman J.R."/>
            <person name="Bidwell S.L."/>
            <person name="Alsmark U.C.M."/>
            <person name="Besteiro S."/>
            <person name="Sicheritz-Ponten T."/>
            <person name="Noel C.J."/>
            <person name="Dacks J.B."/>
            <person name="Foster P.G."/>
            <person name="Simillion C."/>
            <person name="Van de Peer Y."/>
            <person name="Miranda-Saavedra D."/>
            <person name="Barton G.J."/>
            <person name="Westrop G.D."/>
            <person name="Mueller S."/>
            <person name="Dessi D."/>
            <person name="Fiori P.L."/>
            <person name="Ren Q."/>
            <person name="Paulsen I."/>
            <person name="Zhang H."/>
            <person name="Bastida-Corcuera F.D."/>
            <person name="Simoes-Barbosa A."/>
            <person name="Brown M.T."/>
            <person name="Hayes R.D."/>
            <person name="Mukherjee M."/>
            <person name="Okumura C.Y."/>
            <person name="Schneider R."/>
            <person name="Smith A.J."/>
            <person name="Vanacova S."/>
            <person name="Villalvazo M."/>
            <person name="Haas B.J."/>
            <person name="Pertea M."/>
            <person name="Feldblyum T.V."/>
            <person name="Utterback T.R."/>
            <person name="Shu C.L."/>
            <person name="Osoegawa K."/>
            <person name="de Jong P.J."/>
            <person name="Hrdy I."/>
            <person name="Horvathova L."/>
            <person name="Zubacova Z."/>
            <person name="Dolezal P."/>
            <person name="Malik S.B."/>
            <person name="Logsdon J.M. Jr."/>
            <person name="Henze K."/>
            <person name="Gupta A."/>
            <person name="Wang C.C."/>
            <person name="Dunne R.L."/>
            <person name="Upcroft J.A."/>
            <person name="Upcroft P."/>
            <person name="White O."/>
            <person name="Salzberg S.L."/>
            <person name="Tang P."/>
            <person name="Chiu C.-H."/>
            <person name="Lee Y.-S."/>
            <person name="Embley T.M."/>
            <person name="Coombs G.H."/>
            <person name="Mottram J.C."/>
            <person name="Tachezy J."/>
            <person name="Fraser-Liggett C.M."/>
            <person name="Johnson P.J."/>
        </authorList>
    </citation>
    <scope>NUCLEOTIDE SEQUENCE [LARGE SCALE GENOMIC DNA]</scope>
    <source>
        <strain evidence="3">G3</strain>
    </source>
</reference>
<organism evidence="3 4">
    <name type="scientific">Trichomonas vaginalis (strain ATCC PRA-98 / G3)</name>
    <dbReference type="NCBI Taxonomy" id="412133"/>
    <lineage>
        <taxon>Eukaryota</taxon>
        <taxon>Metamonada</taxon>
        <taxon>Parabasalia</taxon>
        <taxon>Trichomonadida</taxon>
        <taxon>Trichomonadidae</taxon>
        <taxon>Trichomonas</taxon>
    </lineage>
</organism>
<feature type="domain" description="HTH myb-type" evidence="2">
    <location>
        <begin position="1"/>
        <end position="60"/>
    </location>
</feature>
<keyword evidence="4" id="KW-1185">Reference proteome</keyword>
<feature type="domain" description="Myb-like" evidence="1">
    <location>
        <begin position="57"/>
        <end position="103"/>
    </location>
</feature>
<evidence type="ECO:0000259" key="2">
    <source>
        <dbReference type="PROSITE" id="PS51294"/>
    </source>
</evidence>
<dbReference type="PROSITE" id="PS50090">
    <property type="entry name" value="MYB_LIKE"/>
    <property type="match status" value="2"/>
</dbReference>
<dbReference type="AlphaFoldDB" id="A2FU05"/>
<protein>
    <submittedName>
        <fullName evidence="3">Myb-like DNA-binding domain containing protein</fullName>
    </submittedName>
</protein>
<dbReference type="STRING" id="5722.A2FU05"/>
<gene>
    <name evidence="3" type="ORF">TVAG_309740</name>
</gene>
<dbReference type="SUPFAM" id="SSF46689">
    <property type="entry name" value="Homeodomain-like"/>
    <property type="match status" value="1"/>
</dbReference>
<dbReference type="VEuPathDB" id="TrichDB:TVAGG3_0708310"/>
<proteinExistence type="predicted"/>
<dbReference type="InterPro" id="IPR050560">
    <property type="entry name" value="MYB_TF"/>
</dbReference>
<dbReference type="Pfam" id="PF13921">
    <property type="entry name" value="Myb_DNA-bind_6"/>
    <property type="match status" value="1"/>
</dbReference>
<name>A2FU05_TRIV3</name>
<feature type="domain" description="Myb-like" evidence="1">
    <location>
        <begin position="4"/>
        <end position="56"/>
    </location>
</feature>
<dbReference type="eggNOG" id="KOG0048">
    <property type="taxonomic scope" value="Eukaryota"/>
</dbReference>
<dbReference type="PANTHER" id="PTHR45614">
    <property type="entry name" value="MYB PROTEIN-RELATED"/>
    <property type="match status" value="1"/>
</dbReference>
<dbReference type="InterPro" id="IPR001005">
    <property type="entry name" value="SANT/Myb"/>
</dbReference>
<dbReference type="Gene3D" id="1.10.10.60">
    <property type="entry name" value="Homeodomain-like"/>
    <property type="match status" value="2"/>
</dbReference>
<dbReference type="SMART" id="SM00717">
    <property type="entry name" value="SANT"/>
    <property type="match status" value="2"/>
</dbReference>
<reference evidence="3" key="1">
    <citation type="submission" date="2006-10" db="EMBL/GenBank/DDBJ databases">
        <authorList>
            <person name="Amadeo P."/>
            <person name="Zhao Q."/>
            <person name="Wortman J."/>
            <person name="Fraser-Liggett C."/>
            <person name="Carlton J."/>
        </authorList>
    </citation>
    <scope>NUCLEOTIDE SEQUENCE</scope>
    <source>
        <strain evidence="3">G3</strain>
    </source>
</reference>
<dbReference type="InParanoid" id="A2FU05"/>
<dbReference type="CDD" id="cd00167">
    <property type="entry name" value="SANT"/>
    <property type="match status" value="2"/>
</dbReference>
<feature type="domain" description="HTH myb-type" evidence="2">
    <location>
        <begin position="61"/>
        <end position="110"/>
    </location>
</feature>
<dbReference type="KEGG" id="tva:4749321"/>
<dbReference type="GO" id="GO:0005634">
    <property type="term" value="C:nucleus"/>
    <property type="evidence" value="ECO:0000318"/>
    <property type="project" value="GO_Central"/>
</dbReference>
<dbReference type="GO" id="GO:0000978">
    <property type="term" value="F:RNA polymerase II cis-regulatory region sequence-specific DNA binding"/>
    <property type="evidence" value="ECO:0000318"/>
    <property type="project" value="GO_Central"/>
</dbReference>
<dbReference type="PANTHER" id="PTHR45614:SF69">
    <property type="entry name" value="CHROMOSOME UNDETERMINED SCAFFOLD_38, WHOLE GENOME SHOTGUN SEQUENCE"/>
    <property type="match status" value="1"/>
</dbReference>
<dbReference type="InterPro" id="IPR009057">
    <property type="entry name" value="Homeodomain-like_sf"/>
</dbReference>
<dbReference type="GO" id="GO:0000981">
    <property type="term" value="F:DNA-binding transcription factor activity, RNA polymerase II-specific"/>
    <property type="evidence" value="ECO:0000318"/>
    <property type="project" value="GO_Central"/>
</dbReference>
<evidence type="ECO:0000259" key="1">
    <source>
        <dbReference type="PROSITE" id="PS50090"/>
    </source>
</evidence>
<dbReference type="SMR" id="A2FU05"/>
<accession>A2FU05</accession>